<organism evidence="2">
    <name type="scientific">mine drainage metagenome</name>
    <dbReference type="NCBI Taxonomy" id="410659"/>
    <lineage>
        <taxon>unclassified sequences</taxon>
        <taxon>metagenomes</taxon>
        <taxon>ecological metagenomes</taxon>
    </lineage>
</organism>
<feature type="non-terminal residue" evidence="2">
    <location>
        <position position="64"/>
    </location>
</feature>
<comment type="caution">
    <text evidence="2">The sequence shown here is derived from an EMBL/GenBank/DDBJ whole genome shotgun (WGS) entry which is preliminary data.</text>
</comment>
<dbReference type="EMBL" id="AUZY01004552">
    <property type="protein sequence ID" value="EQD62656.1"/>
    <property type="molecule type" value="Genomic_DNA"/>
</dbReference>
<evidence type="ECO:0000256" key="1">
    <source>
        <dbReference type="SAM" id="MobiDB-lite"/>
    </source>
</evidence>
<name>T1APZ5_9ZZZZ</name>
<dbReference type="AlphaFoldDB" id="T1APZ5"/>
<gene>
    <name evidence="2" type="ORF">B1B_07154</name>
</gene>
<reference evidence="2" key="1">
    <citation type="submission" date="2013-08" db="EMBL/GenBank/DDBJ databases">
        <authorList>
            <person name="Mendez C."/>
            <person name="Richter M."/>
            <person name="Ferrer M."/>
            <person name="Sanchez J."/>
        </authorList>
    </citation>
    <scope>NUCLEOTIDE SEQUENCE</scope>
</reference>
<sequence>MYNLRHRQRYRERLLHYTRTQPTAVTIGERRKPQPQGQPGFLRLDTVHQGDQPNAGEKGVYHIN</sequence>
<reference evidence="2" key="2">
    <citation type="journal article" date="2014" name="ISME J.">
        <title>Microbial stratification in low pH oxic and suboxic macroscopic growths along an acid mine drainage.</title>
        <authorList>
            <person name="Mendez-Garcia C."/>
            <person name="Mesa V."/>
            <person name="Sprenger R.R."/>
            <person name="Richter M."/>
            <person name="Diez M.S."/>
            <person name="Solano J."/>
            <person name="Bargiela R."/>
            <person name="Golyshina O.V."/>
            <person name="Manteca A."/>
            <person name="Ramos J.L."/>
            <person name="Gallego J.R."/>
            <person name="Llorente I."/>
            <person name="Martins Dos Santos V.A."/>
            <person name="Jensen O.N."/>
            <person name="Pelaez A.I."/>
            <person name="Sanchez J."/>
            <person name="Ferrer M."/>
        </authorList>
    </citation>
    <scope>NUCLEOTIDE SEQUENCE</scope>
</reference>
<feature type="region of interest" description="Disordered" evidence="1">
    <location>
        <begin position="30"/>
        <end position="64"/>
    </location>
</feature>
<accession>T1APZ5</accession>
<proteinExistence type="predicted"/>
<evidence type="ECO:0000313" key="2">
    <source>
        <dbReference type="EMBL" id="EQD62656.1"/>
    </source>
</evidence>
<protein>
    <submittedName>
        <fullName evidence="2">Uncharacterized protein</fullName>
    </submittedName>
</protein>